<feature type="transmembrane region" description="Helical" evidence="6">
    <location>
        <begin position="524"/>
        <end position="545"/>
    </location>
</feature>
<accession>A0A8J4GGZ5</accession>
<evidence type="ECO:0000259" key="7">
    <source>
        <dbReference type="Pfam" id="PF12051"/>
    </source>
</evidence>
<sequence length="579" mass="63032">MLNHPYHFASRDKLGAMEALQHEDSCKPRVGLAAKPPAPPTSASLHGPITGVIIANGSTDVEAQQRNDSQPAPNLQNGTGAGAPAPVGNDKSKTEPDLTSLEAPYFQPYWSPAFFLTCFGAILVIWVFCWLYVGAFWNPTTRLGNLHVAVLNCDMVPGGSTLNASFIASSNLSKLVPAPLATSLLSASIWNKSSSLSRLLRWENGSCTGAGDSGRVCGTPQQEADCLASYSDDVLQGGAWALLYFPSNFTASYLSFFLGSGALGGAQNQRPVAHYVYARGRDYSTYTYVGMIILNNLMPGLSQKLTWGLANNPGVLQIMSPTFLASGISVSEVNLAPVKNFGQHFASYIFCVLLWLGSSFVVVSSYQFKLKSEQDLLTNREHERQQAPGAGVLRLRHVARALMIKGVIAALFMFVLMVFLCIVLWALGKGTEQWHLNPGYAIAFGWYMSWSFIAINAVLLHVIGIERFSSVTAFLLILQLTSASGIMSIEICNRFFYIGKGLPFFYGVRGFRTIFFGTCQNKMYINWLVFTAYNLVFAPLGLLLVTHRVWTAPNRARKQHRDGNAAGMGGVILPVAMGS</sequence>
<dbReference type="EMBL" id="BNCQ01000024">
    <property type="protein sequence ID" value="GIM07545.1"/>
    <property type="molecule type" value="Genomic_DNA"/>
</dbReference>
<feature type="transmembrane region" description="Helical" evidence="6">
    <location>
        <begin position="402"/>
        <end position="427"/>
    </location>
</feature>
<evidence type="ECO:0000256" key="2">
    <source>
        <dbReference type="ARBA" id="ARBA00022692"/>
    </source>
</evidence>
<comment type="caution">
    <text evidence="8">The sequence shown here is derived from an EMBL/GenBank/DDBJ whole genome shotgun (WGS) entry which is preliminary data.</text>
</comment>
<dbReference type="InterPro" id="IPR051328">
    <property type="entry name" value="T7SS_ABC-Transporter"/>
</dbReference>
<feature type="transmembrane region" description="Helical" evidence="6">
    <location>
        <begin position="345"/>
        <end position="366"/>
    </location>
</feature>
<evidence type="ECO:0000313" key="8">
    <source>
        <dbReference type="EMBL" id="GIM07545.1"/>
    </source>
</evidence>
<dbReference type="AlphaFoldDB" id="A0A8J4GGZ5"/>
<comment type="subcellular location">
    <subcellularLocation>
        <location evidence="1">Membrane</location>
        <topology evidence="1">Multi-pass membrane protein</topology>
    </subcellularLocation>
</comment>
<evidence type="ECO:0000256" key="1">
    <source>
        <dbReference type="ARBA" id="ARBA00004141"/>
    </source>
</evidence>
<dbReference type="PANTHER" id="PTHR43077:SF10">
    <property type="entry name" value="TRANSPORT PERMEASE PROTEIN"/>
    <property type="match status" value="1"/>
</dbReference>
<feature type="transmembrane region" description="Helical" evidence="6">
    <location>
        <begin position="439"/>
        <end position="462"/>
    </location>
</feature>
<gene>
    <name evidence="8" type="ORF">Vretimale_11641</name>
</gene>
<reference evidence="8" key="1">
    <citation type="journal article" date="2021" name="Proc. Natl. Acad. Sci. U.S.A.">
        <title>Three genomes in the algal genus Volvox reveal the fate of a haploid sex-determining region after a transition to homothallism.</title>
        <authorList>
            <person name="Yamamoto K."/>
            <person name="Hamaji T."/>
            <person name="Kawai-Toyooka H."/>
            <person name="Matsuzaki R."/>
            <person name="Takahashi F."/>
            <person name="Nishimura Y."/>
            <person name="Kawachi M."/>
            <person name="Noguchi H."/>
            <person name="Minakuchi Y."/>
            <person name="Umen J.G."/>
            <person name="Toyoda A."/>
            <person name="Nozaki H."/>
        </authorList>
    </citation>
    <scope>NUCLEOTIDE SEQUENCE</scope>
    <source>
        <strain evidence="8">NIES-3785</strain>
    </source>
</reference>
<dbReference type="PANTHER" id="PTHR43077">
    <property type="entry name" value="TRANSPORT PERMEASE YVFS-RELATED"/>
    <property type="match status" value="1"/>
</dbReference>
<dbReference type="InterPro" id="IPR022703">
    <property type="entry name" value="DUF3533"/>
</dbReference>
<keyword evidence="2 6" id="KW-0812">Transmembrane</keyword>
<evidence type="ECO:0000313" key="9">
    <source>
        <dbReference type="Proteomes" id="UP000722791"/>
    </source>
</evidence>
<evidence type="ECO:0000256" key="4">
    <source>
        <dbReference type="ARBA" id="ARBA00023136"/>
    </source>
</evidence>
<evidence type="ECO:0000256" key="5">
    <source>
        <dbReference type="SAM" id="MobiDB-lite"/>
    </source>
</evidence>
<proteinExistence type="predicted"/>
<feature type="transmembrane region" description="Helical" evidence="6">
    <location>
        <begin position="474"/>
        <end position="497"/>
    </location>
</feature>
<feature type="domain" description="DUF3533" evidence="7">
    <location>
        <begin position="123"/>
        <end position="536"/>
    </location>
</feature>
<feature type="compositionally biased region" description="Polar residues" evidence="5">
    <location>
        <begin position="62"/>
        <end position="78"/>
    </location>
</feature>
<evidence type="ECO:0000256" key="3">
    <source>
        <dbReference type="ARBA" id="ARBA00022989"/>
    </source>
</evidence>
<evidence type="ECO:0000256" key="6">
    <source>
        <dbReference type="SAM" id="Phobius"/>
    </source>
</evidence>
<organism evidence="8 9">
    <name type="scientific">Volvox reticuliferus</name>
    <dbReference type="NCBI Taxonomy" id="1737510"/>
    <lineage>
        <taxon>Eukaryota</taxon>
        <taxon>Viridiplantae</taxon>
        <taxon>Chlorophyta</taxon>
        <taxon>core chlorophytes</taxon>
        <taxon>Chlorophyceae</taxon>
        <taxon>CS clade</taxon>
        <taxon>Chlamydomonadales</taxon>
        <taxon>Volvocaceae</taxon>
        <taxon>Volvox</taxon>
    </lineage>
</organism>
<feature type="region of interest" description="Disordered" evidence="5">
    <location>
        <begin position="62"/>
        <end position="96"/>
    </location>
</feature>
<dbReference type="Proteomes" id="UP000722791">
    <property type="component" value="Unassembled WGS sequence"/>
</dbReference>
<protein>
    <recommendedName>
        <fullName evidence="7">DUF3533 domain-containing protein</fullName>
    </recommendedName>
</protein>
<feature type="transmembrane region" description="Helical" evidence="6">
    <location>
        <begin position="113"/>
        <end position="137"/>
    </location>
</feature>
<dbReference type="Pfam" id="PF12051">
    <property type="entry name" value="DUF3533"/>
    <property type="match status" value="1"/>
</dbReference>
<keyword evidence="4 6" id="KW-0472">Membrane</keyword>
<keyword evidence="3 6" id="KW-1133">Transmembrane helix</keyword>
<dbReference type="GO" id="GO:0016020">
    <property type="term" value="C:membrane"/>
    <property type="evidence" value="ECO:0007669"/>
    <property type="project" value="UniProtKB-SubCell"/>
</dbReference>
<name>A0A8J4GGZ5_9CHLO</name>